<dbReference type="OrthoDB" id="8964665at2"/>
<name>A0A1U9V399_CUPNE</name>
<dbReference type="RefSeq" id="WP_123957987.1">
    <property type="nucleotide sequence ID" value="NZ_CP017759.1"/>
</dbReference>
<keyword evidence="1" id="KW-0614">Plasmid</keyword>
<evidence type="ECO:0000313" key="1">
    <source>
        <dbReference type="EMBL" id="AQV99422.1"/>
    </source>
</evidence>
<sequence length="127" mass="14762">MEPHLLVMDVDRLPRHGIARRVDEWFSVVRNRHFLPFDDWLAIVAMPVQSAVAGMRLSQGNVAFELRHGKQYAIEDSAHGARTFQCIIDSRVPLVAFIDERGYRGPWITVRNLFTIEEMVSMRELRE</sequence>
<proteinExistence type="predicted"/>
<dbReference type="EMBL" id="CP017759">
    <property type="protein sequence ID" value="AQV99422.1"/>
    <property type="molecule type" value="Genomic_DNA"/>
</dbReference>
<geneLocation type="plasmid" evidence="2">
    <name>penh92</name>
</geneLocation>
<gene>
    <name evidence="1" type="ORF">BJN34_36730</name>
</gene>
<accession>A0A1U9V399</accession>
<dbReference type="AlphaFoldDB" id="A0A1U9V399"/>
<evidence type="ECO:0000313" key="2">
    <source>
        <dbReference type="Proteomes" id="UP000189627"/>
    </source>
</evidence>
<protein>
    <submittedName>
        <fullName evidence="1">Uncharacterized protein</fullName>
    </submittedName>
</protein>
<organism evidence="1 2">
    <name type="scientific">Cupriavidus necator</name>
    <name type="common">Alcaligenes eutrophus</name>
    <name type="synonym">Ralstonia eutropha</name>
    <dbReference type="NCBI Taxonomy" id="106590"/>
    <lineage>
        <taxon>Bacteria</taxon>
        <taxon>Pseudomonadati</taxon>
        <taxon>Pseudomonadota</taxon>
        <taxon>Betaproteobacteria</taxon>
        <taxon>Burkholderiales</taxon>
        <taxon>Burkholderiaceae</taxon>
        <taxon>Cupriavidus</taxon>
    </lineage>
</organism>
<dbReference type="Proteomes" id="UP000189627">
    <property type="component" value="Plasmid pENH92"/>
</dbReference>
<reference evidence="2" key="1">
    <citation type="submission" date="2017-02" db="EMBL/GenBank/DDBJ databases">
        <title>Complete genome sequence of Cupriavidus necator strain NH9, a 3-chlorobenzoate degrader.</title>
        <authorList>
            <person name="Moriuchi R."/>
            <person name="Dohra H."/>
            <person name="Ogawa N."/>
        </authorList>
    </citation>
    <scope>NUCLEOTIDE SEQUENCE [LARGE SCALE GENOMIC DNA]</scope>
    <source>
        <strain evidence="2">NH9</strain>
        <plasmid evidence="2">penh92</plasmid>
    </source>
</reference>
<dbReference type="KEGG" id="cuh:BJN34_36730"/>